<dbReference type="EMBL" id="BLXT01000992">
    <property type="protein sequence ID" value="GFN82554.1"/>
    <property type="molecule type" value="Genomic_DNA"/>
</dbReference>
<sequence>MSRSVRQDEHVPRSCTKVCTASLLCRPREQLFALKVSYNYANRPSINNYAALQSLAVPHRRSDLIPDRINGFRGCSWTPALVRLVCFSSVFFYIASPQRGDLRLSGPPPGQGGGGGARIRVRRFPADLRVDSLATEPPTPSLVR</sequence>
<evidence type="ECO:0000313" key="2">
    <source>
        <dbReference type="Proteomes" id="UP000735302"/>
    </source>
</evidence>
<protein>
    <submittedName>
        <fullName evidence="1">Uncharacterized protein</fullName>
    </submittedName>
</protein>
<organism evidence="1 2">
    <name type="scientific">Plakobranchus ocellatus</name>
    <dbReference type="NCBI Taxonomy" id="259542"/>
    <lineage>
        <taxon>Eukaryota</taxon>
        <taxon>Metazoa</taxon>
        <taxon>Spiralia</taxon>
        <taxon>Lophotrochozoa</taxon>
        <taxon>Mollusca</taxon>
        <taxon>Gastropoda</taxon>
        <taxon>Heterobranchia</taxon>
        <taxon>Euthyneura</taxon>
        <taxon>Panpulmonata</taxon>
        <taxon>Sacoglossa</taxon>
        <taxon>Placobranchoidea</taxon>
        <taxon>Plakobranchidae</taxon>
        <taxon>Plakobranchus</taxon>
    </lineage>
</organism>
<comment type="caution">
    <text evidence="1">The sequence shown here is derived from an EMBL/GenBank/DDBJ whole genome shotgun (WGS) entry which is preliminary data.</text>
</comment>
<reference evidence="1 2" key="1">
    <citation type="journal article" date="2021" name="Elife">
        <title>Chloroplast acquisition without the gene transfer in kleptoplastic sea slugs, Plakobranchus ocellatus.</title>
        <authorList>
            <person name="Maeda T."/>
            <person name="Takahashi S."/>
            <person name="Yoshida T."/>
            <person name="Shimamura S."/>
            <person name="Takaki Y."/>
            <person name="Nagai Y."/>
            <person name="Toyoda A."/>
            <person name="Suzuki Y."/>
            <person name="Arimoto A."/>
            <person name="Ishii H."/>
            <person name="Satoh N."/>
            <person name="Nishiyama T."/>
            <person name="Hasebe M."/>
            <person name="Maruyama T."/>
            <person name="Minagawa J."/>
            <person name="Obokata J."/>
            <person name="Shigenobu S."/>
        </authorList>
    </citation>
    <scope>NUCLEOTIDE SEQUENCE [LARGE SCALE GENOMIC DNA]</scope>
</reference>
<gene>
    <name evidence="1" type="ORF">PoB_000906000</name>
</gene>
<name>A0AAV3YJ77_9GAST</name>
<proteinExistence type="predicted"/>
<evidence type="ECO:0000313" key="1">
    <source>
        <dbReference type="EMBL" id="GFN82554.1"/>
    </source>
</evidence>
<dbReference type="AlphaFoldDB" id="A0AAV3YJ77"/>
<dbReference type="Proteomes" id="UP000735302">
    <property type="component" value="Unassembled WGS sequence"/>
</dbReference>
<keyword evidence="2" id="KW-1185">Reference proteome</keyword>
<accession>A0AAV3YJ77</accession>